<feature type="domain" description="R13L1/DRL21-like LRR repeat region" evidence="10">
    <location>
        <begin position="767"/>
        <end position="903"/>
    </location>
</feature>
<evidence type="ECO:0000259" key="7">
    <source>
        <dbReference type="Pfam" id="PF00931"/>
    </source>
</evidence>
<dbReference type="Pfam" id="PF18052">
    <property type="entry name" value="Rx_N"/>
    <property type="match status" value="1"/>
</dbReference>
<dbReference type="InterPro" id="IPR058922">
    <property type="entry name" value="WHD_DRP"/>
</dbReference>
<dbReference type="GO" id="GO:0051707">
    <property type="term" value="P:response to other organism"/>
    <property type="evidence" value="ECO:0007669"/>
    <property type="project" value="UniProtKB-ARBA"/>
</dbReference>
<dbReference type="Gene3D" id="1.20.5.4130">
    <property type="match status" value="1"/>
</dbReference>
<dbReference type="GO" id="GO:0043531">
    <property type="term" value="F:ADP binding"/>
    <property type="evidence" value="ECO:0007669"/>
    <property type="project" value="InterPro"/>
</dbReference>
<dbReference type="Proteomes" id="UP000652761">
    <property type="component" value="Unassembled WGS sequence"/>
</dbReference>
<evidence type="ECO:0000256" key="1">
    <source>
        <dbReference type="ARBA" id="ARBA00008894"/>
    </source>
</evidence>
<dbReference type="PANTHER" id="PTHR36766:SF40">
    <property type="entry name" value="DISEASE RESISTANCE PROTEIN RGA3"/>
    <property type="match status" value="1"/>
</dbReference>
<evidence type="ECO:0000313" key="12">
    <source>
        <dbReference type="Proteomes" id="UP000652761"/>
    </source>
</evidence>
<dbReference type="SUPFAM" id="SSF52058">
    <property type="entry name" value="L domain-like"/>
    <property type="match status" value="2"/>
</dbReference>
<keyword evidence="3" id="KW-0677">Repeat</keyword>
<feature type="domain" description="NB-ARC" evidence="7">
    <location>
        <begin position="266"/>
        <end position="425"/>
    </location>
</feature>
<dbReference type="InterPro" id="IPR001611">
    <property type="entry name" value="Leu-rich_rpt"/>
</dbReference>
<evidence type="ECO:0000256" key="4">
    <source>
        <dbReference type="ARBA" id="ARBA00022741"/>
    </source>
</evidence>
<dbReference type="InterPro" id="IPR036388">
    <property type="entry name" value="WH-like_DNA-bd_sf"/>
</dbReference>
<evidence type="ECO:0000256" key="6">
    <source>
        <dbReference type="ARBA" id="ARBA00022840"/>
    </source>
</evidence>
<keyword evidence="2" id="KW-0433">Leucine-rich repeat</keyword>
<evidence type="ECO:0000313" key="11">
    <source>
        <dbReference type="EMBL" id="MQM15952.1"/>
    </source>
</evidence>
<accession>A0A843X9E7</accession>
<evidence type="ECO:0008006" key="13">
    <source>
        <dbReference type="Google" id="ProtNLM"/>
    </source>
</evidence>
<comment type="similarity">
    <text evidence="1">Belongs to the disease resistance NB-LRR family.</text>
</comment>
<dbReference type="PANTHER" id="PTHR36766">
    <property type="entry name" value="PLANT BROAD-SPECTRUM MILDEW RESISTANCE PROTEIN RPW8"/>
    <property type="match status" value="1"/>
</dbReference>
<evidence type="ECO:0000259" key="10">
    <source>
        <dbReference type="Pfam" id="PF25019"/>
    </source>
</evidence>
<dbReference type="GO" id="GO:0005524">
    <property type="term" value="F:ATP binding"/>
    <property type="evidence" value="ECO:0007669"/>
    <property type="project" value="UniProtKB-KW"/>
</dbReference>
<dbReference type="EMBL" id="NMUH01006760">
    <property type="protein sequence ID" value="MQM15952.1"/>
    <property type="molecule type" value="Genomic_DNA"/>
</dbReference>
<dbReference type="Pfam" id="PF00931">
    <property type="entry name" value="NB-ARC"/>
    <property type="match status" value="1"/>
</dbReference>
<evidence type="ECO:0000256" key="5">
    <source>
        <dbReference type="ARBA" id="ARBA00022821"/>
    </source>
</evidence>
<dbReference type="GO" id="GO:0006952">
    <property type="term" value="P:defense response"/>
    <property type="evidence" value="ECO:0007669"/>
    <property type="project" value="UniProtKB-KW"/>
</dbReference>
<keyword evidence="6" id="KW-0067">ATP-binding</keyword>
<dbReference type="Pfam" id="PF25019">
    <property type="entry name" value="LRR_R13L1-DRL21"/>
    <property type="match status" value="1"/>
</dbReference>
<dbReference type="Gene3D" id="1.10.10.10">
    <property type="entry name" value="Winged helix-like DNA-binding domain superfamily/Winged helix DNA-binding domain"/>
    <property type="match status" value="1"/>
</dbReference>
<feature type="domain" description="Disease resistance N-terminal" evidence="8">
    <location>
        <begin position="96"/>
        <end position="182"/>
    </location>
</feature>
<proteinExistence type="inferred from homology"/>
<organism evidence="11 12">
    <name type="scientific">Colocasia esculenta</name>
    <name type="common">Wild taro</name>
    <name type="synonym">Arum esculentum</name>
    <dbReference type="NCBI Taxonomy" id="4460"/>
    <lineage>
        <taxon>Eukaryota</taxon>
        <taxon>Viridiplantae</taxon>
        <taxon>Streptophyta</taxon>
        <taxon>Embryophyta</taxon>
        <taxon>Tracheophyta</taxon>
        <taxon>Spermatophyta</taxon>
        <taxon>Magnoliopsida</taxon>
        <taxon>Liliopsida</taxon>
        <taxon>Araceae</taxon>
        <taxon>Aroideae</taxon>
        <taxon>Colocasieae</taxon>
        <taxon>Colocasia</taxon>
    </lineage>
</organism>
<dbReference type="InterPro" id="IPR056789">
    <property type="entry name" value="LRR_R13L1-DRL21"/>
</dbReference>
<keyword evidence="5" id="KW-0611">Plant defense</keyword>
<evidence type="ECO:0000259" key="8">
    <source>
        <dbReference type="Pfam" id="PF18052"/>
    </source>
</evidence>
<dbReference type="Gene3D" id="3.40.50.300">
    <property type="entry name" value="P-loop containing nucleotide triphosphate hydrolases"/>
    <property type="match status" value="1"/>
</dbReference>
<dbReference type="Pfam" id="PF23559">
    <property type="entry name" value="WHD_DRP"/>
    <property type="match status" value="1"/>
</dbReference>
<dbReference type="PRINTS" id="PR00364">
    <property type="entry name" value="DISEASERSIST"/>
</dbReference>
<name>A0A843X9E7_COLES</name>
<sequence length="1349" mass="152219">MTGLLGLPNSMLQQLRTTRKLTGKVSPPCHIRRGYSADTVADHRGANSQGPQLMLTRDEPRRPYLLWSVRARRHRREKEERREGAMALLAKVGGAAVSVLLEKGFERAICELQQICRVPQEMQRLVTTLNLIKEVLQDAEAKQMADEAVGHWLREVKQVFFDAEDLVDEHTTDAAQQSTGADGRKKIREIHARIDHLAREKHMLGLQVSQSPAAVESRRLELTRRRQTSSLLADENSVIGRHAEKEEIIQFLLSSSTHTEAETSNNRSFSVLPIVGIGGTGKTTLARLVFNDRRVRTHFQLVIWVCISIVFDVERVTEEIISGSSAPGRKEEPSQSSHWDWMQNELRRKVEGRTLLLVLDDVWEANPFKWEKLFEPLKFAGEGSKLLITTRNRAAVDMIRGRMDSILLKGLSDDHMWCLFKRYAFGGVTDAYGTIATEYFHLEGIGRCMLPRLKGSPLAVRTVGSLLSTELDAEHWITVLESKLWELPQGPDDIFPALSLSYQYLRGDLKNCFAYCSLFPTNHQFNKEEVVQLWMAQCFVTRERGRRIEATGCRYFEELLYRSFFEPSNSKENNYVMPDLIHQLAEYASLDDCFRVEEYPGSSMEISDTVRHISLQVTEFDRGLQEELCRHRKLRTLLFLERCVFDDLRSYGLDELFLKLKRLRVLRLCGCELTELPSSIGGLKHLRYLDLTGSYRLQKLPETFCDLYNLQVLKLFGCNCFGAFPPRTSELINLRHLQADYELVSDIDGLRELTGLQELKVSGRAVGELGRLCKLRRLEILYLKDVHSREEAVQARLGSKEHLQELSLEWSDCVDPETLARNADPVNRALQEDVLQALHPVATIRELEIQRYGGVRPPLWMVDPPTWSSFCLESIDLCGCPNWEVLPSLGLLRRLKSLQLRHMHGVRQLHLEPPFFPSLEVLHVCDLPQWEQWKGPEGAGSGNNITGSRPPPHKQASISSCFFPRLRELNIRDCPKLGELPTLPPTLRQLNLLAVGVTHLPELWGCRRDKGDQEEASSSGSSSATAALVEISISRCPKLTSVMGLLRQHLTALQKLSIWSCQELASGLPEKGLGHLASLRILYMWKCPKLTPRSRQPEEEEDGEAPSLPLPRSLEHLQIVDCGDAMGGWWWGGLQHLTSLSHLMLVGCPSTAASFFTSVGRHRHHRRLAATLTELKIRDCGLAGHQQGSSHVSTSSSVPLLPGPTSPGDATGGFWVLTSLTKLELCRSSHLLQHGPLPWSLRSLTIAGDDNLITDECMSACLRDLTSLKELTISRFENLCSLTRTLSGLSALESLEIKFCPAVQSLPEMGLPPSLQRLVIRGCPALAEHCRSQQGPEWSKISHIPFVYM</sequence>
<comment type="caution">
    <text evidence="11">The sequence shown here is derived from an EMBL/GenBank/DDBJ whole genome shotgun (WGS) entry which is preliminary data.</text>
</comment>
<feature type="domain" description="Disease resistance protein winged helix" evidence="9">
    <location>
        <begin position="518"/>
        <end position="585"/>
    </location>
</feature>
<gene>
    <name evidence="11" type="ORF">Taro_048904</name>
</gene>
<reference evidence="11" key="1">
    <citation type="submission" date="2017-07" db="EMBL/GenBank/DDBJ databases">
        <title>Taro Niue Genome Assembly and Annotation.</title>
        <authorList>
            <person name="Atibalentja N."/>
            <person name="Keating K."/>
            <person name="Fields C.J."/>
        </authorList>
    </citation>
    <scope>NUCLEOTIDE SEQUENCE</scope>
    <source>
        <strain evidence="11">Niue_2</strain>
        <tissue evidence="11">Leaf</tissue>
    </source>
</reference>
<dbReference type="Pfam" id="PF13855">
    <property type="entry name" value="LRR_8"/>
    <property type="match status" value="1"/>
</dbReference>
<evidence type="ECO:0000256" key="2">
    <source>
        <dbReference type="ARBA" id="ARBA00022614"/>
    </source>
</evidence>
<dbReference type="OrthoDB" id="771937at2759"/>
<evidence type="ECO:0000256" key="3">
    <source>
        <dbReference type="ARBA" id="ARBA00022737"/>
    </source>
</evidence>
<dbReference type="InterPro" id="IPR041118">
    <property type="entry name" value="Rx_N"/>
</dbReference>
<evidence type="ECO:0000259" key="9">
    <source>
        <dbReference type="Pfam" id="PF23559"/>
    </source>
</evidence>
<dbReference type="InterPro" id="IPR027417">
    <property type="entry name" value="P-loop_NTPase"/>
</dbReference>
<protein>
    <recommendedName>
        <fullName evidence="13">Disease resistance protein RGA3</fullName>
    </recommendedName>
</protein>
<keyword evidence="4" id="KW-0547">Nucleotide-binding</keyword>
<keyword evidence="12" id="KW-1185">Reference proteome</keyword>
<dbReference type="InterPro" id="IPR032675">
    <property type="entry name" value="LRR_dom_sf"/>
</dbReference>
<dbReference type="SUPFAM" id="SSF52540">
    <property type="entry name" value="P-loop containing nucleoside triphosphate hydrolases"/>
    <property type="match status" value="1"/>
</dbReference>
<dbReference type="Gene3D" id="3.80.10.10">
    <property type="entry name" value="Ribonuclease Inhibitor"/>
    <property type="match status" value="3"/>
</dbReference>
<dbReference type="InterPro" id="IPR002182">
    <property type="entry name" value="NB-ARC"/>
</dbReference>